<protein>
    <recommendedName>
        <fullName evidence="4">Arrestin-like N-terminal domain-containing protein</fullName>
    </recommendedName>
</protein>
<feature type="region of interest" description="Disordered" evidence="1">
    <location>
        <begin position="559"/>
        <end position="583"/>
    </location>
</feature>
<dbReference type="EMBL" id="AACS02000009">
    <property type="protein sequence ID" value="EAU89490.1"/>
    <property type="molecule type" value="Genomic_DNA"/>
</dbReference>
<gene>
    <name evidence="2" type="ORF">CC1G_07716</name>
</gene>
<comment type="caution">
    <text evidence="2">The sequence shown here is derived from an EMBL/GenBank/DDBJ whole genome shotgun (WGS) entry which is preliminary data.</text>
</comment>
<evidence type="ECO:0008006" key="4">
    <source>
        <dbReference type="Google" id="ProtNLM"/>
    </source>
</evidence>
<dbReference type="KEGG" id="cci:CC1G_07716"/>
<dbReference type="InterPro" id="IPR014752">
    <property type="entry name" value="Arrestin-like_C"/>
</dbReference>
<evidence type="ECO:0000313" key="3">
    <source>
        <dbReference type="Proteomes" id="UP000001861"/>
    </source>
</evidence>
<name>A8NBW9_COPC7</name>
<dbReference type="Proteomes" id="UP000001861">
    <property type="component" value="Unassembled WGS sequence"/>
</dbReference>
<reference evidence="2 3" key="1">
    <citation type="journal article" date="2010" name="Proc. Natl. Acad. Sci. U.S.A.">
        <title>Insights into evolution of multicellular fungi from the assembled chromosomes of the mushroom Coprinopsis cinerea (Coprinus cinereus).</title>
        <authorList>
            <person name="Stajich J.E."/>
            <person name="Wilke S.K."/>
            <person name="Ahren D."/>
            <person name="Au C.H."/>
            <person name="Birren B.W."/>
            <person name="Borodovsky M."/>
            <person name="Burns C."/>
            <person name="Canback B."/>
            <person name="Casselton L.A."/>
            <person name="Cheng C.K."/>
            <person name="Deng J."/>
            <person name="Dietrich F.S."/>
            <person name="Fargo D.C."/>
            <person name="Farman M.L."/>
            <person name="Gathman A.C."/>
            <person name="Goldberg J."/>
            <person name="Guigo R."/>
            <person name="Hoegger P.J."/>
            <person name="Hooker J.B."/>
            <person name="Huggins A."/>
            <person name="James T.Y."/>
            <person name="Kamada T."/>
            <person name="Kilaru S."/>
            <person name="Kodira C."/>
            <person name="Kues U."/>
            <person name="Kupfer D."/>
            <person name="Kwan H.S."/>
            <person name="Lomsadze A."/>
            <person name="Li W."/>
            <person name="Lilly W.W."/>
            <person name="Ma L.J."/>
            <person name="Mackey A.J."/>
            <person name="Manning G."/>
            <person name="Martin F."/>
            <person name="Muraguchi H."/>
            <person name="Natvig D.O."/>
            <person name="Palmerini H."/>
            <person name="Ramesh M.A."/>
            <person name="Rehmeyer C.J."/>
            <person name="Roe B.A."/>
            <person name="Shenoy N."/>
            <person name="Stanke M."/>
            <person name="Ter-Hovhannisyan V."/>
            <person name="Tunlid A."/>
            <person name="Velagapudi R."/>
            <person name="Vision T.J."/>
            <person name="Zeng Q."/>
            <person name="Zolan M.E."/>
            <person name="Pukkila P.J."/>
        </authorList>
    </citation>
    <scope>NUCLEOTIDE SEQUENCE [LARGE SCALE GENOMIC DNA]</scope>
    <source>
        <strain evidence="3">Okayama-7 / 130 / ATCC MYA-4618 / FGSC 9003</strain>
    </source>
</reference>
<evidence type="ECO:0000256" key="1">
    <source>
        <dbReference type="SAM" id="MobiDB-lite"/>
    </source>
</evidence>
<sequence length="652" mass="71948">MSVVIECTRSSLPSVHDELIEHEEHHDRLTTLTSPSFSTLTSTLRSPSYSTLVSHGREGSLFDGSDTQSLQTLVANARPKEPRYTFGAAPKPDQLSHSFQLRSGKNRKPWASFFIEDPEMVDNRGPKKIVKVMGGDVVSGLVELDLETPQAIASIKFNIKAKLLTGFLSEFHLSILDHSYTVWDRSYGDPRLEKGNNKLNGKLSKGVYHFPFSFRIPNHTNTTTLAAADDEVSLQRTDSGPVYLPPKKGTIFRWNKSSPRGPDGIAAEQEVSTSSRVNSSFEGDGTGDVHVLPPSFRSRGTNANIEYVLSLCISHGKLRGDSKLRVPMYYIPSVQPIPSPVKRFSSFQYSSPLTDPKGWVELPPITVSGTIDIEKDVEFECGLWLAQPLSYSRGTVISCFMTISSDDVEALDLVATPESLNVRLSRTVNYSINGKLWDSSLMAVHTSIREITGAHMANVAQSVFEIVGSADEAANDKSTVPDGEQTRAYGKLPALTGSVPVESAIWWLPPQDEEFCSPTLRVFQGEIHLVEDLYPTSLFPNFLIRYAVEMLPFDCPSFQPTMPTPESSPKKSKGKGPSIKVPYPRKRPYLRREVTIASVPRLDEPTAIAFTDRPTENRRLKVMDDPVSCLTLDDCLGAATTAFGGAMRNMAI</sequence>
<accession>A8NBW9</accession>
<dbReference type="InParanoid" id="A8NBW9"/>
<dbReference type="OrthoDB" id="3262423at2759"/>
<organism evidence="2 3">
    <name type="scientific">Coprinopsis cinerea (strain Okayama-7 / 130 / ATCC MYA-4618 / FGSC 9003)</name>
    <name type="common">Inky cap fungus</name>
    <name type="synonym">Hormographiella aspergillata</name>
    <dbReference type="NCBI Taxonomy" id="240176"/>
    <lineage>
        <taxon>Eukaryota</taxon>
        <taxon>Fungi</taxon>
        <taxon>Dikarya</taxon>
        <taxon>Basidiomycota</taxon>
        <taxon>Agaricomycotina</taxon>
        <taxon>Agaricomycetes</taxon>
        <taxon>Agaricomycetidae</taxon>
        <taxon>Agaricales</taxon>
        <taxon>Agaricineae</taxon>
        <taxon>Psathyrellaceae</taxon>
        <taxon>Coprinopsis</taxon>
    </lineage>
</organism>
<dbReference type="VEuPathDB" id="FungiDB:CC1G_07716"/>
<keyword evidence="3" id="KW-1185">Reference proteome</keyword>
<proteinExistence type="predicted"/>
<dbReference type="Gene3D" id="2.60.40.640">
    <property type="match status" value="1"/>
</dbReference>
<evidence type="ECO:0000313" key="2">
    <source>
        <dbReference type="EMBL" id="EAU89490.1"/>
    </source>
</evidence>
<dbReference type="AlphaFoldDB" id="A8NBW9"/>
<dbReference type="GeneID" id="6008813"/>
<dbReference type="RefSeq" id="XP_001832329.1">
    <property type="nucleotide sequence ID" value="XM_001832277.1"/>
</dbReference>